<feature type="compositionally biased region" description="Low complexity" evidence="1">
    <location>
        <begin position="43"/>
        <end position="52"/>
    </location>
</feature>
<feature type="signal peptide" evidence="2">
    <location>
        <begin position="1"/>
        <end position="27"/>
    </location>
</feature>
<dbReference type="EMBL" id="LK056684">
    <property type="protein sequence ID" value="CDU25279.1"/>
    <property type="molecule type" value="Genomic_DNA"/>
</dbReference>
<evidence type="ECO:0000313" key="3">
    <source>
        <dbReference type="EMBL" id="CDU25279.1"/>
    </source>
</evidence>
<dbReference type="AlphaFoldDB" id="A0A127ZGP9"/>
<gene>
    <name evidence="3" type="ORF">SPSC_05113</name>
</gene>
<name>A0A127ZGP9_9BASI</name>
<feature type="chain" id="PRO_5007281303" description="Effector family protein Eff1" evidence="2">
    <location>
        <begin position="28"/>
        <end position="430"/>
    </location>
</feature>
<proteinExistence type="predicted"/>
<keyword evidence="2" id="KW-0732">Signal</keyword>
<dbReference type="PROSITE" id="PS51257">
    <property type="entry name" value="PROKAR_LIPOPROTEIN"/>
    <property type="match status" value="1"/>
</dbReference>
<reference evidence="3" key="1">
    <citation type="submission" date="2014-06" db="EMBL/GenBank/DDBJ databases">
        <authorList>
            <person name="Ju J."/>
            <person name="Zhang J."/>
        </authorList>
    </citation>
    <scope>NUCLEOTIDE SEQUENCE</scope>
    <source>
        <strain evidence="3">SscI8</strain>
    </source>
</reference>
<accession>A0A127ZGP9</accession>
<organism evidence="3">
    <name type="scientific">Sporisorium scitamineum</name>
    <dbReference type="NCBI Taxonomy" id="49012"/>
    <lineage>
        <taxon>Eukaryota</taxon>
        <taxon>Fungi</taxon>
        <taxon>Dikarya</taxon>
        <taxon>Basidiomycota</taxon>
        <taxon>Ustilaginomycotina</taxon>
        <taxon>Ustilaginomycetes</taxon>
        <taxon>Ustilaginales</taxon>
        <taxon>Ustilaginaceae</taxon>
        <taxon>Sporisorium</taxon>
    </lineage>
</organism>
<feature type="region of interest" description="Disordered" evidence="1">
    <location>
        <begin position="37"/>
        <end position="58"/>
    </location>
</feature>
<evidence type="ECO:0000256" key="1">
    <source>
        <dbReference type="SAM" id="MobiDB-lite"/>
    </source>
</evidence>
<protein>
    <recommendedName>
        <fullName evidence="4">Effector family protein Eff1</fullName>
    </recommendedName>
</protein>
<evidence type="ECO:0008006" key="4">
    <source>
        <dbReference type="Google" id="ProtNLM"/>
    </source>
</evidence>
<evidence type="ECO:0000256" key="2">
    <source>
        <dbReference type="SAM" id="SignalP"/>
    </source>
</evidence>
<sequence length="430" mass="48226">MRFLLPTFFGVATFLASVLLWSQSCTAFHGDKASTSMTPVLPPAGSSASTPARSPPRMPLFQMERPDVNTYIKDHLTPKKLEGLQSTITSEPKPEMPFEGPTPLLNILAPTNEVRQALVDYGSIGLVDQEREKALYIQLQGGGILPIKPSDEQTQMLVTMMKLDPKVHKLKKAILGRLGPIRAMSSDEVDGLPHALGIPILTRGHDSYENMLAASRQEPRSFWLQHERRYLLIHPYQEVLFEEAVSHATDEINQALKGFRDYKDRYGRGYAGLRWGRPLNLETWPTSIKRPNIEKYERFGSGSASRQEMIQALKKHGRFRLYITSPAQSQSRDVPFKAYKAILQHSVSSGHGPSTTEVVIHPLTRKERFYEWLAKTAKRIKLPAMIPFGQEEVTNVDTILSPVRGDESEREGELAQSLQAGESVAGHIHV</sequence>
<dbReference type="OrthoDB" id="2543616at2759"/>